<dbReference type="RefSeq" id="XP_014257237.2">
    <property type="nucleotide sequence ID" value="XM_014401751.2"/>
</dbReference>
<feature type="domain" description="CHK kinase-like" evidence="1">
    <location>
        <begin position="149"/>
        <end position="344"/>
    </location>
</feature>
<dbReference type="PANTHER" id="PTHR11012">
    <property type="entry name" value="PROTEIN KINASE-LIKE DOMAIN-CONTAINING"/>
    <property type="match status" value="1"/>
</dbReference>
<dbReference type="OrthoDB" id="6630696at2759"/>
<dbReference type="InterPro" id="IPR004119">
    <property type="entry name" value="EcKL"/>
</dbReference>
<keyword evidence="3" id="KW-1185">Reference proteome</keyword>
<dbReference type="EnsemblMetazoa" id="XM_014401752.2">
    <property type="protein sequence ID" value="XP_014257238.2"/>
    <property type="gene ID" value="LOC106671015"/>
</dbReference>
<dbReference type="AlphaFoldDB" id="A0A8I6S4X7"/>
<evidence type="ECO:0000313" key="3">
    <source>
        <dbReference type="Proteomes" id="UP000494040"/>
    </source>
</evidence>
<evidence type="ECO:0000313" key="2">
    <source>
        <dbReference type="EnsemblMetazoa" id="XP_014257237.2"/>
    </source>
</evidence>
<protein>
    <recommendedName>
        <fullName evidence="1">CHK kinase-like domain-containing protein</fullName>
    </recommendedName>
</protein>
<dbReference type="Proteomes" id="UP000494040">
    <property type="component" value="Unassembled WGS sequence"/>
</dbReference>
<dbReference type="KEGG" id="clec:106671015"/>
<organism evidence="2 3">
    <name type="scientific">Cimex lectularius</name>
    <name type="common">Bed bug</name>
    <name type="synonym">Acanthia lectularia</name>
    <dbReference type="NCBI Taxonomy" id="79782"/>
    <lineage>
        <taxon>Eukaryota</taxon>
        <taxon>Metazoa</taxon>
        <taxon>Ecdysozoa</taxon>
        <taxon>Arthropoda</taxon>
        <taxon>Hexapoda</taxon>
        <taxon>Insecta</taxon>
        <taxon>Pterygota</taxon>
        <taxon>Neoptera</taxon>
        <taxon>Paraneoptera</taxon>
        <taxon>Hemiptera</taxon>
        <taxon>Heteroptera</taxon>
        <taxon>Panheteroptera</taxon>
        <taxon>Cimicomorpha</taxon>
        <taxon>Cimicidae</taxon>
        <taxon>Cimex</taxon>
    </lineage>
</organism>
<dbReference type="GeneID" id="106671015"/>
<proteinExistence type="predicted"/>
<reference evidence="2" key="1">
    <citation type="submission" date="2022-01" db="UniProtKB">
        <authorList>
            <consortium name="EnsemblMetazoa"/>
        </authorList>
    </citation>
    <scope>IDENTIFICATION</scope>
</reference>
<dbReference type="Gene3D" id="3.90.1200.10">
    <property type="match status" value="1"/>
</dbReference>
<accession>A0A8I6S4X7</accession>
<sequence>MSENEFSDHSVSSASSVERSHDHHAEYKINLIMCMDIIGDVHFALDEPVHMVSYMYDTFKNEGENYTGTITRAKANFKREKDDVEEVKSYIIKEDRMTGPRQGEGFFKIETYMYESILPKMDLLIYDAQLPSNEKLWCEYIGSRKYHTIILSDLCAQGFTLPNRREGLNDRQAVLTVRNLAKFHAMSKVLIKKGTITKNDFGPRYTCLKEAPEVTRQLYQGGLKQLVRSMRQWPEEWKEVTDRVALQIDVILEKLRAIHEEPYDDSFEVLNHGDLWSCNMMFKNDDDGQPEEIRFVDYQVCHVHSLAWDLIHLLYSSFNSNLRQSIFDKLITLYHSSLDEYMKVFNCKSPVPSLAGILREMDRFAYYSFVVTAINFPLATTHKTKAFNLERLIKPKKNRRKSPFSRGIYSMNKVIDTVGEQLKTMVTKGII</sequence>
<dbReference type="RefSeq" id="XP_014257238.2">
    <property type="nucleotide sequence ID" value="XM_014401752.2"/>
</dbReference>
<dbReference type="InterPro" id="IPR015897">
    <property type="entry name" value="CHK_kinase-like"/>
</dbReference>
<dbReference type="Pfam" id="PF02958">
    <property type="entry name" value="EcKL"/>
    <property type="match status" value="1"/>
</dbReference>
<dbReference type="PANTHER" id="PTHR11012:SF56">
    <property type="entry name" value="CHK KINASE-LIKE DOMAIN-CONTAINING PROTEIN-RELATED"/>
    <property type="match status" value="1"/>
</dbReference>
<name>A0A8I6S4X7_CIMLE</name>
<dbReference type="EnsemblMetazoa" id="XM_014401751.2">
    <property type="protein sequence ID" value="XP_014257237.2"/>
    <property type="gene ID" value="LOC106671015"/>
</dbReference>
<dbReference type="SMART" id="SM00587">
    <property type="entry name" value="CHK"/>
    <property type="match status" value="1"/>
</dbReference>
<evidence type="ECO:0000259" key="1">
    <source>
        <dbReference type="SMART" id="SM00587"/>
    </source>
</evidence>
<dbReference type="InterPro" id="IPR011009">
    <property type="entry name" value="Kinase-like_dom_sf"/>
</dbReference>
<dbReference type="SUPFAM" id="SSF56112">
    <property type="entry name" value="Protein kinase-like (PK-like)"/>
    <property type="match status" value="1"/>
</dbReference>